<dbReference type="Proteomes" id="UP000231472">
    <property type="component" value="Unassembled WGS sequence"/>
</dbReference>
<sequence>MYEKPGFNKTSPSDVRKTTFVLPEYFSCKEFDLTWWPQSIKIEGELIVVLTRPTGESEIFTETKEKLTKTIATKLTVISGKIKKPN</sequence>
<name>A0A2H0YQC2_9BACT</name>
<protein>
    <submittedName>
        <fullName evidence="1">Uncharacterized protein</fullName>
    </submittedName>
</protein>
<evidence type="ECO:0000313" key="1">
    <source>
        <dbReference type="EMBL" id="PIS39963.1"/>
    </source>
</evidence>
<dbReference type="EMBL" id="PEYC01000046">
    <property type="protein sequence ID" value="PIS39963.1"/>
    <property type="molecule type" value="Genomic_DNA"/>
</dbReference>
<accession>A0A2H0YQC2</accession>
<proteinExistence type="predicted"/>
<dbReference type="AlphaFoldDB" id="A0A2H0YQC2"/>
<comment type="caution">
    <text evidence="1">The sequence shown here is derived from an EMBL/GenBank/DDBJ whole genome shotgun (WGS) entry which is preliminary data.</text>
</comment>
<reference evidence="2" key="1">
    <citation type="submission" date="2017-09" db="EMBL/GenBank/DDBJ databases">
        <title>Depth-based differentiation of microbial function through sediment-hosted aquifers and enrichment of novel symbionts in the deep terrestrial subsurface.</title>
        <authorList>
            <person name="Probst A.J."/>
            <person name="Ladd B."/>
            <person name="Jarett J.K."/>
            <person name="Geller-Mcgrath D.E."/>
            <person name="Sieber C.M.K."/>
            <person name="Emerson J.B."/>
            <person name="Anantharaman K."/>
            <person name="Thomas B.C."/>
            <person name="Malmstrom R."/>
            <person name="Stieglmeier M."/>
            <person name="Klingl A."/>
            <person name="Woyke T."/>
            <person name="Ryan C.M."/>
            <person name="Banfield J.F."/>
        </authorList>
    </citation>
    <scope>NUCLEOTIDE SEQUENCE [LARGE SCALE GENOMIC DNA]</scope>
</reference>
<evidence type="ECO:0000313" key="2">
    <source>
        <dbReference type="Proteomes" id="UP000231472"/>
    </source>
</evidence>
<gene>
    <name evidence="1" type="ORF">COT32_02305</name>
</gene>
<organism evidence="1 2">
    <name type="scientific">Candidatus Nealsonbacteria bacterium CG08_land_8_20_14_0_20_36_22</name>
    <dbReference type="NCBI Taxonomy" id="1974704"/>
    <lineage>
        <taxon>Bacteria</taxon>
        <taxon>Candidatus Nealsoniibacteriota</taxon>
    </lineage>
</organism>